<keyword evidence="5" id="KW-0201">Cytochrome c-type biogenesis</keyword>
<evidence type="ECO:0000256" key="5">
    <source>
        <dbReference type="ARBA" id="ARBA00022748"/>
    </source>
</evidence>
<keyword evidence="7" id="KW-0408">Iron</keyword>
<evidence type="ECO:0000256" key="4">
    <source>
        <dbReference type="ARBA" id="ARBA00022723"/>
    </source>
</evidence>
<organism evidence="10">
    <name type="scientific">hydrothermal vent metagenome</name>
    <dbReference type="NCBI Taxonomy" id="652676"/>
    <lineage>
        <taxon>unclassified sequences</taxon>
        <taxon>metagenomes</taxon>
        <taxon>ecological metagenomes</taxon>
    </lineage>
</organism>
<dbReference type="NCBIfam" id="NF009731">
    <property type="entry name" value="PRK13254.1-5"/>
    <property type="match status" value="1"/>
</dbReference>
<dbReference type="InterPro" id="IPR004329">
    <property type="entry name" value="CcmE"/>
</dbReference>
<reference evidence="10" key="1">
    <citation type="submission" date="2018-06" db="EMBL/GenBank/DDBJ databases">
        <authorList>
            <person name="Zhirakovskaya E."/>
        </authorList>
    </citation>
    <scope>NUCLEOTIDE SEQUENCE</scope>
</reference>
<evidence type="ECO:0000313" key="10">
    <source>
        <dbReference type="EMBL" id="VAW02854.1"/>
    </source>
</evidence>
<gene>
    <name evidence="10" type="ORF">MNBD_ALPHA01-2214</name>
</gene>
<evidence type="ECO:0000256" key="6">
    <source>
        <dbReference type="ARBA" id="ARBA00022989"/>
    </source>
</evidence>
<dbReference type="NCBIfam" id="NF009727">
    <property type="entry name" value="PRK13254.1-1"/>
    <property type="match status" value="1"/>
</dbReference>
<dbReference type="SUPFAM" id="SSF82093">
    <property type="entry name" value="Heme chaperone CcmE"/>
    <property type="match status" value="1"/>
</dbReference>
<dbReference type="InterPro" id="IPR012340">
    <property type="entry name" value="NA-bd_OB-fold"/>
</dbReference>
<comment type="subcellular location">
    <subcellularLocation>
        <location evidence="1">Membrane</location>
    </subcellularLocation>
</comment>
<evidence type="ECO:0000256" key="2">
    <source>
        <dbReference type="ARBA" id="ARBA00022617"/>
    </source>
</evidence>
<dbReference type="GO" id="GO:0046872">
    <property type="term" value="F:metal ion binding"/>
    <property type="evidence" value="ECO:0007669"/>
    <property type="project" value="UniProtKB-KW"/>
</dbReference>
<dbReference type="Pfam" id="PF03100">
    <property type="entry name" value="CcmE"/>
    <property type="match status" value="1"/>
</dbReference>
<keyword evidence="8" id="KW-0472">Membrane</keyword>
<dbReference type="NCBIfam" id="NF009729">
    <property type="entry name" value="PRK13254.1-3"/>
    <property type="match status" value="1"/>
</dbReference>
<sequence>MTKPGLMAGARKKRRLYLLLTSLAVFGLAVLLVLNALEDSIRLFYDPTEIVEKAIKPGQDFRLGGLVEADSFHSQEKDGELINHFRVTDGNETVAVTFEGLLPDLFREGQGIVAEGAMNGAGVFVATEVLAKHDENYMPKEVVDSLKKRGEWQREAAASEDNPAQNKDDGS</sequence>
<keyword evidence="6" id="KW-1133">Transmembrane helix</keyword>
<name>A0A3B0T219_9ZZZZ</name>
<dbReference type="GO" id="GO:0005886">
    <property type="term" value="C:plasma membrane"/>
    <property type="evidence" value="ECO:0007669"/>
    <property type="project" value="InterPro"/>
</dbReference>
<dbReference type="GO" id="GO:0017004">
    <property type="term" value="P:cytochrome complex assembly"/>
    <property type="evidence" value="ECO:0007669"/>
    <property type="project" value="UniProtKB-KW"/>
</dbReference>
<proteinExistence type="inferred from homology"/>
<dbReference type="EMBL" id="UOEJ01000165">
    <property type="protein sequence ID" value="VAW02854.1"/>
    <property type="molecule type" value="Genomic_DNA"/>
</dbReference>
<dbReference type="PANTHER" id="PTHR34128">
    <property type="entry name" value="CYTOCHROME C-TYPE BIOGENESIS PROTEIN CCME HOMOLOG, MITOCHONDRIAL"/>
    <property type="match status" value="1"/>
</dbReference>
<evidence type="ECO:0000256" key="3">
    <source>
        <dbReference type="ARBA" id="ARBA00022692"/>
    </source>
</evidence>
<dbReference type="InterPro" id="IPR036127">
    <property type="entry name" value="CcmE-like_sf"/>
</dbReference>
<accession>A0A3B0T219</accession>
<dbReference type="GO" id="GO:0017003">
    <property type="term" value="P:protein-heme linkage"/>
    <property type="evidence" value="ECO:0007669"/>
    <property type="project" value="InterPro"/>
</dbReference>
<dbReference type="AlphaFoldDB" id="A0A3B0T219"/>
<evidence type="ECO:0000256" key="8">
    <source>
        <dbReference type="ARBA" id="ARBA00023136"/>
    </source>
</evidence>
<keyword evidence="4" id="KW-0479">Metal-binding</keyword>
<evidence type="ECO:0000256" key="1">
    <source>
        <dbReference type="ARBA" id="ARBA00004370"/>
    </source>
</evidence>
<evidence type="ECO:0000256" key="7">
    <source>
        <dbReference type="ARBA" id="ARBA00023004"/>
    </source>
</evidence>
<evidence type="ECO:0000256" key="9">
    <source>
        <dbReference type="SAM" id="MobiDB-lite"/>
    </source>
</evidence>
<dbReference type="GO" id="GO:0020037">
    <property type="term" value="F:heme binding"/>
    <property type="evidence" value="ECO:0007669"/>
    <property type="project" value="InterPro"/>
</dbReference>
<keyword evidence="2" id="KW-0349">Heme</keyword>
<feature type="region of interest" description="Disordered" evidence="9">
    <location>
        <begin position="149"/>
        <end position="171"/>
    </location>
</feature>
<dbReference type="Gene3D" id="2.40.50.140">
    <property type="entry name" value="Nucleic acid-binding proteins"/>
    <property type="match status" value="1"/>
</dbReference>
<dbReference type="PANTHER" id="PTHR34128:SF2">
    <property type="entry name" value="CYTOCHROME C-TYPE BIOGENESIS PROTEIN CCME HOMOLOG, MITOCHONDRIAL"/>
    <property type="match status" value="1"/>
</dbReference>
<keyword evidence="3" id="KW-0812">Transmembrane</keyword>
<protein>
    <submittedName>
        <fullName evidence="10">Cytochrome c-type biogenesis protein CcmE, heme chaperone</fullName>
    </submittedName>
</protein>
<dbReference type="HAMAP" id="MF_01959">
    <property type="entry name" value="CcmE"/>
    <property type="match status" value="1"/>
</dbReference>